<protein>
    <submittedName>
        <fullName evidence="1">Uncharacterized protein</fullName>
    </submittedName>
</protein>
<evidence type="ECO:0000313" key="2">
    <source>
        <dbReference type="Proteomes" id="UP000805193"/>
    </source>
</evidence>
<dbReference type="EMBL" id="JABSTQ010010450">
    <property type="protein sequence ID" value="KAG0420954.1"/>
    <property type="molecule type" value="Genomic_DNA"/>
</dbReference>
<evidence type="ECO:0000313" key="1">
    <source>
        <dbReference type="EMBL" id="KAG0420954.1"/>
    </source>
</evidence>
<dbReference type="Proteomes" id="UP000805193">
    <property type="component" value="Unassembled WGS sequence"/>
</dbReference>
<keyword evidence="2" id="KW-1185">Reference proteome</keyword>
<comment type="caution">
    <text evidence="1">The sequence shown here is derived from an EMBL/GenBank/DDBJ whole genome shotgun (WGS) entry which is preliminary data.</text>
</comment>
<organism evidence="1 2">
    <name type="scientific">Ixodes persulcatus</name>
    <name type="common">Taiga tick</name>
    <dbReference type="NCBI Taxonomy" id="34615"/>
    <lineage>
        <taxon>Eukaryota</taxon>
        <taxon>Metazoa</taxon>
        <taxon>Ecdysozoa</taxon>
        <taxon>Arthropoda</taxon>
        <taxon>Chelicerata</taxon>
        <taxon>Arachnida</taxon>
        <taxon>Acari</taxon>
        <taxon>Parasitiformes</taxon>
        <taxon>Ixodida</taxon>
        <taxon>Ixodoidea</taxon>
        <taxon>Ixodidae</taxon>
        <taxon>Ixodinae</taxon>
        <taxon>Ixodes</taxon>
    </lineage>
</organism>
<accession>A0AC60PJB2</accession>
<reference evidence="1 2" key="1">
    <citation type="journal article" date="2020" name="Cell">
        <title>Large-Scale Comparative Analyses of Tick Genomes Elucidate Their Genetic Diversity and Vector Capacities.</title>
        <authorList>
            <consortium name="Tick Genome and Microbiome Consortium (TIGMIC)"/>
            <person name="Jia N."/>
            <person name="Wang J."/>
            <person name="Shi W."/>
            <person name="Du L."/>
            <person name="Sun Y."/>
            <person name="Zhan W."/>
            <person name="Jiang J.F."/>
            <person name="Wang Q."/>
            <person name="Zhang B."/>
            <person name="Ji P."/>
            <person name="Bell-Sakyi L."/>
            <person name="Cui X.M."/>
            <person name="Yuan T.T."/>
            <person name="Jiang B.G."/>
            <person name="Yang W.F."/>
            <person name="Lam T.T."/>
            <person name="Chang Q.C."/>
            <person name="Ding S.J."/>
            <person name="Wang X.J."/>
            <person name="Zhu J.G."/>
            <person name="Ruan X.D."/>
            <person name="Zhao L."/>
            <person name="Wei J.T."/>
            <person name="Ye R.Z."/>
            <person name="Que T.C."/>
            <person name="Du C.H."/>
            <person name="Zhou Y.H."/>
            <person name="Cheng J.X."/>
            <person name="Dai P.F."/>
            <person name="Guo W.B."/>
            <person name="Han X.H."/>
            <person name="Huang E.J."/>
            <person name="Li L.F."/>
            <person name="Wei W."/>
            <person name="Gao Y.C."/>
            <person name="Liu J.Z."/>
            <person name="Shao H.Z."/>
            <person name="Wang X."/>
            <person name="Wang C.C."/>
            <person name="Yang T.C."/>
            <person name="Huo Q.B."/>
            <person name="Li W."/>
            <person name="Chen H.Y."/>
            <person name="Chen S.E."/>
            <person name="Zhou L.G."/>
            <person name="Ni X.B."/>
            <person name="Tian J.H."/>
            <person name="Sheng Y."/>
            <person name="Liu T."/>
            <person name="Pan Y.S."/>
            <person name="Xia L.Y."/>
            <person name="Li J."/>
            <person name="Zhao F."/>
            <person name="Cao W.C."/>
        </authorList>
    </citation>
    <scope>NUCLEOTIDE SEQUENCE [LARGE SCALE GENOMIC DNA]</scope>
    <source>
        <strain evidence="1">Iper-2018</strain>
    </source>
</reference>
<name>A0AC60PJB2_IXOPE</name>
<gene>
    <name evidence="1" type="ORF">HPB47_003136</name>
</gene>
<proteinExistence type="predicted"/>
<sequence>MHGVVMADNVGLKRLPVSYGLTETKKRLSLSKGGYAVEVRNGPALPLETRATKASAKMLAAAIKANTQATRTAAPSSTSREHARCPL</sequence>